<protein>
    <submittedName>
        <fullName evidence="2">Uncharacterized protein</fullName>
    </submittedName>
</protein>
<proteinExistence type="predicted"/>
<gene>
    <name evidence="2" type="ORF">NCTC11661_01519</name>
</gene>
<evidence type="ECO:0000256" key="1">
    <source>
        <dbReference type="SAM" id="Phobius"/>
    </source>
</evidence>
<keyword evidence="1" id="KW-0472">Membrane</keyword>
<name>A0A380ZSS8_9FLAO</name>
<feature type="transmembrane region" description="Helical" evidence="1">
    <location>
        <begin position="149"/>
        <end position="171"/>
    </location>
</feature>
<accession>A0A380ZSS8</accession>
<evidence type="ECO:0000313" key="2">
    <source>
        <dbReference type="EMBL" id="SUV52381.1"/>
    </source>
</evidence>
<organism evidence="2 3">
    <name type="scientific">Bergeyella zoohelcum</name>
    <dbReference type="NCBI Taxonomy" id="1015"/>
    <lineage>
        <taxon>Bacteria</taxon>
        <taxon>Pseudomonadati</taxon>
        <taxon>Bacteroidota</taxon>
        <taxon>Flavobacteriia</taxon>
        <taxon>Flavobacteriales</taxon>
        <taxon>Weeksellaceae</taxon>
        <taxon>Bergeyella</taxon>
    </lineage>
</organism>
<dbReference type="EMBL" id="UFTJ01000003">
    <property type="protein sequence ID" value="SUV52381.1"/>
    <property type="molecule type" value="Genomic_DNA"/>
</dbReference>
<keyword evidence="1" id="KW-0812">Transmembrane</keyword>
<sequence length="182" mass="22259">MEKEKYGIPFQEECSEKRAIYALEELSRWIRNIENSMWLISALLFAATGYAFKEFCVEYYNEKTYILIIAFFMIVLWYFYICLLKHISYQIQDYIKKAEFYERMLEINIFAHESKQIDCVTFLEYPFFPKWYHKTMNKKAILKLSLIDILFRIAIMQVVLWFLALLFRFVIIPYHREVCCLF</sequence>
<evidence type="ECO:0000313" key="3">
    <source>
        <dbReference type="Proteomes" id="UP000255515"/>
    </source>
</evidence>
<feature type="transmembrane region" description="Helical" evidence="1">
    <location>
        <begin position="36"/>
        <end position="52"/>
    </location>
</feature>
<feature type="transmembrane region" description="Helical" evidence="1">
    <location>
        <begin position="64"/>
        <end position="84"/>
    </location>
</feature>
<dbReference type="Proteomes" id="UP000255515">
    <property type="component" value="Unassembled WGS sequence"/>
</dbReference>
<keyword evidence="1" id="KW-1133">Transmembrane helix</keyword>
<reference evidence="2 3" key="1">
    <citation type="submission" date="2018-06" db="EMBL/GenBank/DDBJ databases">
        <authorList>
            <consortium name="Pathogen Informatics"/>
            <person name="Doyle S."/>
        </authorList>
    </citation>
    <scope>NUCLEOTIDE SEQUENCE [LARGE SCALE GENOMIC DNA]</scope>
    <source>
        <strain evidence="2 3">NCTC11661</strain>
    </source>
</reference>
<dbReference type="RefSeq" id="WP_002664757.1">
    <property type="nucleotide sequence ID" value="NZ_UFTJ01000003.1"/>
</dbReference>
<dbReference type="AlphaFoldDB" id="A0A380ZSS8"/>